<evidence type="ECO:0008006" key="5">
    <source>
        <dbReference type="Google" id="ProtNLM"/>
    </source>
</evidence>
<organism evidence="3 4">
    <name type="scientific">Arachis hypogaea</name>
    <name type="common">Peanut</name>
    <dbReference type="NCBI Taxonomy" id="3818"/>
    <lineage>
        <taxon>Eukaryota</taxon>
        <taxon>Viridiplantae</taxon>
        <taxon>Streptophyta</taxon>
        <taxon>Embryophyta</taxon>
        <taxon>Tracheophyta</taxon>
        <taxon>Spermatophyta</taxon>
        <taxon>Magnoliopsida</taxon>
        <taxon>eudicotyledons</taxon>
        <taxon>Gunneridae</taxon>
        <taxon>Pentapetalae</taxon>
        <taxon>rosids</taxon>
        <taxon>fabids</taxon>
        <taxon>Fabales</taxon>
        <taxon>Fabaceae</taxon>
        <taxon>Papilionoideae</taxon>
        <taxon>50 kb inversion clade</taxon>
        <taxon>dalbergioids sensu lato</taxon>
        <taxon>Dalbergieae</taxon>
        <taxon>Pterocarpus clade</taxon>
        <taxon>Arachis</taxon>
    </lineage>
</organism>
<gene>
    <name evidence="3" type="ORF">Ahy_A10g050633</name>
</gene>
<dbReference type="Gramene" id="arahy.Tifrunner.gnm2.ann2.Ah10g078000.1">
    <property type="protein sequence ID" value="arahy.Tifrunner.gnm2.ann2.Ah10g078000.1-CDS"/>
    <property type="gene ID" value="arahy.Tifrunner.gnm2.ann2.Ah10g078000"/>
</dbReference>
<proteinExistence type="inferred from homology"/>
<dbReference type="GO" id="GO:0009507">
    <property type="term" value="C:chloroplast"/>
    <property type="evidence" value="ECO:0007669"/>
    <property type="project" value="UniProtKB-SubCell"/>
</dbReference>
<dbReference type="InterPro" id="IPR027417">
    <property type="entry name" value="P-loop_NTPase"/>
</dbReference>
<dbReference type="Gene3D" id="3.40.50.300">
    <property type="entry name" value="P-loop containing nucleotide triphosphate hydrolases"/>
    <property type="match status" value="1"/>
</dbReference>
<dbReference type="GO" id="GO:0005829">
    <property type="term" value="C:cytosol"/>
    <property type="evidence" value="ECO:0007669"/>
    <property type="project" value="TreeGrafter"/>
</dbReference>
<dbReference type="PANTHER" id="PTHR21087">
    <property type="entry name" value="SHIKIMATE KINASE"/>
    <property type="match status" value="1"/>
</dbReference>
<dbReference type="PANTHER" id="PTHR21087:SF4">
    <property type="entry name" value="INACTIVE SHIKIMATE KINASE LIKE 1, CHLOROPLASTIC-RELATED"/>
    <property type="match status" value="1"/>
</dbReference>
<comment type="caution">
    <text evidence="3">The sequence shown here is derived from an EMBL/GenBank/DDBJ whole genome shotgun (WGS) entry which is preliminary data.</text>
</comment>
<dbReference type="STRING" id="3818.A0A445BA05"/>
<dbReference type="PRINTS" id="PR01100">
    <property type="entry name" value="SHIKIMTKNASE"/>
</dbReference>
<dbReference type="HAMAP" id="MF_00109">
    <property type="entry name" value="Shikimate_kinase"/>
    <property type="match status" value="1"/>
</dbReference>
<comment type="subcellular location">
    <subcellularLocation>
        <location evidence="1">Plastid</location>
        <location evidence="1">Chloroplast</location>
    </subcellularLocation>
</comment>
<evidence type="ECO:0000256" key="1">
    <source>
        <dbReference type="ARBA" id="ARBA00004229"/>
    </source>
</evidence>
<evidence type="ECO:0000313" key="3">
    <source>
        <dbReference type="EMBL" id="RYR35479.1"/>
    </source>
</evidence>
<accession>A0A445BA05</accession>
<dbReference type="SUPFAM" id="SSF52540">
    <property type="entry name" value="P-loop containing nucleoside triphosphate hydrolases"/>
    <property type="match status" value="1"/>
</dbReference>
<dbReference type="Proteomes" id="UP000289738">
    <property type="component" value="Chromosome A10"/>
</dbReference>
<comment type="similarity">
    <text evidence="2">Belongs to the shikimate kinase family.</text>
</comment>
<dbReference type="InterPro" id="IPR031322">
    <property type="entry name" value="Shikimate/glucono_kinase"/>
</dbReference>
<dbReference type="InterPro" id="IPR000623">
    <property type="entry name" value="Shikimate_kinase/TSH1"/>
</dbReference>
<dbReference type="OrthoDB" id="197068at2759"/>
<dbReference type="AlphaFoldDB" id="A0A445BA05"/>
<dbReference type="SMR" id="A0A445BA05"/>
<evidence type="ECO:0000313" key="4">
    <source>
        <dbReference type="Proteomes" id="UP000289738"/>
    </source>
</evidence>
<dbReference type="Pfam" id="PF01202">
    <property type="entry name" value="SKI"/>
    <property type="match status" value="1"/>
</dbReference>
<evidence type="ECO:0000256" key="2">
    <source>
        <dbReference type="ARBA" id="ARBA00006997"/>
    </source>
</evidence>
<keyword evidence="4" id="KW-1185">Reference proteome</keyword>
<protein>
    <recommendedName>
        <fullName evidence="5">Inactive shikimate kinase like 1, chloroplastic</fullName>
    </recommendedName>
</protein>
<sequence length="287" mass="31117">MEKASNSLVTHMNTTLSLPLHSHLLSAVSSHQTFSHHAHKSCLPLRASLPSLYYSTRGPPSLNCANPDATGSKVGAVDSSLAVKKQAADVSPELKGTSIFLVGMQNSLKTSLGKMLADMLRYYYFDSDSLVEEAVGGAPAAKSFREKDEMALHESETEVLMQLSSMGRLVVCAGNGAVQSSTNLALLRHGISLWIDVPLDIMARDVCEASSSGSYPEVTDQLAALYNKYRDGYATADAIISVQKVASRLGCDNFDDITIEEMTLEALREIQKLTRVKKMLEEAARPF</sequence>
<reference evidence="3 4" key="1">
    <citation type="submission" date="2019-01" db="EMBL/GenBank/DDBJ databases">
        <title>Sequencing of cultivated peanut Arachis hypogaea provides insights into genome evolution and oil improvement.</title>
        <authorList>
            <person name="Chen X."/>
        </authorList>
    </citation>
    <scope>NUCLEOTIDE SEQUENCE [LARGE SCALE GENOMIC DNA]</scope>
    <source>
        <strain evidence="4">cv. Fuhuasheng</strain>
        <tissue evidence="3">Leaves</tissue>
    </source>
</reference>
<name>A0A445BA05_ARAHY</name>
<dbReference type="FunFam" id="3.40.50.300:FF:001033">
    <property type="entry name" value="Shikimate kinase 2, chloroplastic"/>
    <property type="match status" value="1"/>
</dbReference>
<dbReference type="EMBL" id="SDMP01000010">
    <property type="protein sequence ID" value="RYR35479.1"/>
    <property type="molecule type" value="Genomic_DNA"/>
</dbReference>